<dbReference type="PANTHER" id="PTHR30576:SF0">
    <property type="entry name" value="UNDECAPRENYL-PHOSPHATE N-ACETYLGALACTOSAMINYL 1-PHOSPHATE TRANSFERASE-RELATED"/>
    <property type="match status" value="1"/>
</dbReference>
<dbReference type="EMBL" id="MFEG01000070">
    <property type="protein sequence ID" value="OGE74485.1"/>
    <property type="molecule type" value="Genomic_DNA"/>
</dbReference>
<dbReference type="InterPro" id="IPR003362">
    <property type="entry name" value="Bact_transf"/>
</dbReference>
<protein>
    <recommendedName>
        <fullName evidence="8">Bacterial sugar transferase domain-containing protein</fullName>
    </recommendedName>
</protein>
<evidence type="ECO:0000256" key="7">
    <source>
        <dbReference type="SAM" id="Phobius"/>
    </source>
</evidence>
<feature type="non-terminal residue" evidence="9">
    <location>
        <position position="1"/>
    </location>
</feature>
<evidence type="ECO:0000256" key="3">
    <source>
        <dbReference type="ARBA" id="ARBA00022679"/>
    </source>
</evidence>
<evidence type="ECO:0000256" key="6">
    <source>
        <dbReference type="ARBA" id="ARBA00023136"/>
    </source>
</evidence>
<feature type="transmembrane region" description="Helical" evidence="7">
    <location>
        <begin position="12"/>
        <end position="32"/>
    </location>
</feature>
<dbReference type="InterPro" id="IPR017475">
    <property type="entry name" value="EPS_sugar_tfrase"/>
</dbReference>
<feature type="domain" description="Bacterial sugar transferase" evidence="8">
    <location>
        <begin position="227"/>
        <end position="421"/>
    </location>
</feature>
<keyword evidence="6 7" id="KW-0472">Membrane</keyword>
<feature type="transmembrane region" description="Helical" evidence="7">
    <location>
        <begin position="76"/>
        <end position="96"/>
    </location>
</feature>
<dbReference type="PANTHER" id="PTHR30576">
    <property type="entry name" value="COLANIC BIOSYNTHESIS UDP-GLUCOSE LIPID CARRIER TRANSFERASE"/>
    <property type="match status" value="1"/>
</dbReference>
<keyword evidence="3" id="KW-0808">Transferase</keyword>
<dbReference type="GO" id="GO:0016020">
    <property type="term" value="C:membrane"/>
    <property type="evidence" value="ECO:0007669"/>
    <property type="project" value="UniProtKB-SubCell"/>
</dbReference>
<proteinExistence type="inferred from homology"/>
<name>A0A1F5NA18_9BACT</name>
<evidence type="ECO:0000259" key="8">
    <source>
        <dbReference type="Pfam" id="PF02397"/>
    </source>
</evidence>
<dbReference type="Pfam" id="PF02397">
    <property type="entry name" value="Bac_transf"/>
    <property type="match status" value="1"/>
</dbReference>
<dbReference type="NCBIfam" id="TIGR03025">
    <property type="entry name" value="EPS_sugtrans"/>
    <property type="match status" value="1"/>
</dbReference>
<gene>
    <name evidence="9" type="ORF">A3K06_02890</name>
</gene>
<feature type="transmembrane region" description="Helical" evidence="7">
    <location>
        <begin position="44"/>
        <end position="64"/>
    </location>
</feature>
<dbReference type="GO" id="GO:0016780">
    <property type="term" value="F:phosphotransferase activity, for other substituted phosphate groups"/>
    <property type="evidence" value="ECO:0007669"/>
    <property type="project" value="TreeGrafter"/>
</dbReference>
<sequence length="430" mass="49530">PVIFDLTYFEYFRLIVIAIPFLLGLFAVSGLYTQKSTRSFVREMGKVVLAVSAGLMLVVLLFFFDQHLFPSRLIILMAWGFSIVTVIIGRGLLLFLQRNLLAKGVGLHRLVVIVGENSSPIVDEIEDDSRLGYEIVASLKYGPYALSQIEKMHRTERIDELMQADSNLKNDDVLSLVTLCEQLGIKFNYLPTILEAHRTNIETDVIGSLPVIRLRPTPLDGWGKVAKRVMDIVVAVIGLVLFAPLFLLISLAIRFDTPGTIFFHQRRGSSFHSFEFYKFRSMHNEMSEGTEEGDRIRRQMEERNSRRGPFVKIKDDPRVTRVGRFLRRTKLDELPQFWHVLRGQMSLVGPRIHMISEVEKFENKYKRIYTIKPGATGLAQINQFYNPELSFADEVKLDLFYVENWSVRLDLYIIAKTLFLLFVRPPKADY</sequence>
<dbReference type="Proteomes" id="UP000176547">
    <property type="component" value="Unassembled WGS sequence"/>
</dbReference>
<evidence type="ECO:0000256" key="2">
    <source>
        <dbReference type="ARBA" id="ARBA00006464"/>
    </source>
</evidence>
<comment type="similarity">
    <text evidence="2">Belongs to the bacterial sugar transferase family.</text>
</comment>
<accession>A0A1F5NA18</accession>
<evidence type="ECO:0000256" key="1">
    <source>
        <dbReference type="ARBA" id="ARBA00004141"/>
    </source>
</evidence>
<evidence type="ECO:0000256" key="4">
    <source>
        <dbReference type="ARBA" id="ARBA00022692"/>
    </source>
</evidence>
<feature type="transmembrane region" description="Helical" evidence="7">
    <location>
        <begin position="232"/>
        <end position="253"/>
    </location>
</feature>
<keyword evidence="5 7" id="KW-1133">Transmembrane helix</keyword>
<evidence type="ECO:0000256" key="5">
    <source>
        <dbReference type="ARBA" id="ARBA00022989"/>
    </source>
</evidence>
<keyword evidence="4 7" id="KW-0812">Transmembrane</keyword>
<dbReference type="Pfam" id="PF13727">
    <property type="entry name" value="CoA_binding_3"/>
    <property type="match status" value="1"/>
</dbReference>
<evidence type="ECO:0000313" key="10">
    <source>
        <dbReference type="Proteomes" id="UP000176547"/>
    </source>
</evidence>
<comment type="subcellular location">
    <subcellularLocation>
        <location evidence="1">Membrane</location>
        <topology evidence="1">Multi-pass membrane protein</topology>
    </subcellularLocation>
</comment>
<dbReference type="AlphaFoldDB" id="A0A1F5NA18"/>
<evidence type="ECO:0000313" key="9">
    <source>
        <dbReference type="EMBL" id="OGE74485.1"/>
    </source>
</evidence>
<reference evidence="9 10" key="1">
    <citation type="journal article" date="2016" name="Nat. Commun.">
        <title>Thousands of microbial genomes shed light on interconnected biogeochemical processes in an aquifer system.</title>
        <authorList>
            <person name="Anantharaman K."/>
            <person name="Brown C.T."/>
            <person name="Hug L.A."/>
            <person name="Sharon I."/>
            <person name="Castelle C.J."/>
            <person name="Probst A.J."/>
            <person name="Thomas B.C."/>
            <person name="Singh A."/>
            <person name="Wilkins M.J."/>
            <person name="Karaoz U."/>
            <person name="Brodie E.L."/>
            <person name="Williams K.H."/>
            <person name="Hubbard S.S."/>
            <person name="Banfield J.F."/>
        </authorList>
    </citation>
    <scope>NUCLEOTIDE SEQUENCE [LARGE SCALE GENOMIC DNA]</scope>
</reference>
<organism evidence="9 10">
    <name type="scientific">Candidatus Doudnabacteria bacterium RIFCSPHIGHO2_01_52_17</name>
    <dbReference type="NCBI Taxonomy" id="1817820"/>
    <lineage>
        <taxon>Bacteria</taxon>
        <taxon>Candidatus Doudnaibacteriota</taxon>
    </lineage>
</organism>
<comment type="caution">
    <text evidence="9">The sequence shown here is derived from an EMBL/GenBank/DDBJ whole genome shotgun (WGS) entry which is preliminary data.</text>
</comment>